<evidence type="ECO:0000256" key="1">
    <source>
        <dbReference type="SAM" id="MobiDB-lite"/>
    </source>
</evidence>
<feature type="region of interest" description="Disordered" evidence="1">
    <location>
        <begin position="1"/>
        <end position="25"/>
    </location>
</feature>
<dbReference type="Proteomes" id="UP000652219">
    <property type="component" value="Unassembled WGS sequence"/>
</dbReference>
<feature type="compositionally biased region" description="Low complexity" evidence="1">
    <location>
        <begin position="7"/>
        <end position="24"/>
    </location>
</feature>
<keyword evidence="3" id="KW-1185">Reference proteome</keyword>
<comment type="caution">
    <text evidence="2">The sequence shown here is derived from an EMBL/GenBank/DDBJ whole genome shotgun (WGS) entry which is preliminary data.</text>
</comment>
<name>A0A8H6MYT6_9PEZI</name>
<gene>
    <name evidence="2" type="ORF">CSOJ01_04711</name>
</gene>
<proteinExistence type="predicted"/>
<accession>A0A8H6MYT6</accession>
<dbReference type="AlphaFoldDB" id="A0A8H6MYT6"/>
<evidence type="ECO:0008006" key="4">
    <source>
        <dbReference type="Google" id="ProtNLM"/>
    </source>
</evidence>
<dbReference type="EMBL" id="WIGN01000055">
    <property type="protein sequence ID" value="KAF6813200.1"/>
    <property type="molecule type" value="Genomic_DNA"/>
</dbReference>
<protein>
    <recommendedName>
        <fullName evidence="4">Aflatoxin regulatory protein domain-containing protein</fullName>
    </recommendedName>
</protein>
<sequence length="368" mass="38828">MQKDHVSSASSADGSSGLAASTDSVTATFDQDHPDFWPLSPGDIVSSWDWDEENLPGLLSVDKGTSSSSNGGAPLNCQAADVAIAHTPPSEVGNNATSSERTCLCQRLADLSHSLSQDVHGLSSSLERSDPEYLGQDGDDRIQRAFKAFETFGSLVDELRTTTTTHNLQAQAETLLTPVSNSRWSIFSAGNDVCQHGGRGAQPSSKTTTAEVSACADHHLSMILALHIATSCACLNEILKRTLSSIHAALVSRQEGGKVSGGSAGSSSAGQLPRLPRLPGIIRIEGLPGDSDHLRARLFAETCLHVATGAHKRLELLAAAVGDTMRCGFSRPLDMVLGRGSCDESHVDIHGIKLLCSQISSAIEEHAW</sequence>
<reference evidence="2 3" key="1">
    <citation type="journal article" date="2020" name="Phytopathology">
        <title>Genome Sequence Resources of Colletotrichum truncatum, C. plurivorum, C. musicola, and C. sojae: Four Species Pathogenic to Soybean (Glycine max).</title>
        <authorList>
            <person name="Rogerio F."/>
            <person name="Boufleur T.R."/>
            <person name="Ciampi-Guillardi M."/>
            <person name="Sukno S.A."/>
            <person name="Thon M.R."/>
            <person name="Massola Junior N.S."/>
            <person name="Baroncelli R."/>
        </authorList>
    </citation>
    <scope>NUCLEOTIDE SEQUENCE [LARGE SCALE GENOMIC DNA]</scope>
    <source>
        <strain evidence="2 3">LFN0009</strain>
    </source>
</reference>
<evidence type="ECO:0000313" key="2">
    <source>
        <dbReference type="EMBL" id="KAF6813200.1"/>
    </source>
</evidence>
<organism evidence="2 3">
    <name type="scientific">Colletotrichum sojae</name>
    <dbReference type="NCBI Taxonomy" id="2175907"/>
    <lineage>
        <taxon>Eukaryota</taxon>
        <taxon>Fungi</taxon>
        <taxon>Dikarya</taxon>
        <taxon>Ascomycota</taxon>
        <taxon>Pezizomycotina</taxon>
        <taxon>Sordariomycetes</taxon>
        <taxon>Hypocreomycetidae</taxon>
        <taxon>Glomerellales</taxon>
        <taxon>Glomerellaceae</taxon>
        <taxon>Colletotrichum</taxon>
        <taxon>Colletotrichum orchidearum species complex</taxon>
    </lineage>
</organism>
<evidence type="ECO:0000313" key="3">
    <source>
        <dbReference type="Proteomes" id="UP000652219"/>
    </source>
</evidence>